<feature type="transmembrane region" description="Helical" evidence="9">
    <location>
        <begin position="83"/>
        <end position="104"/>
    </location>
</feature>
<evidence type="ECO:0000259" key="10">
    <source>
        <dbReference type="Pfam" id="PF04290"/>
    </source>
</evidence>
<dbReference type="PANTHER" id="PTHR35011:SF2">
    <property type="entry name" value="2,3-DIKETO-L-GULONATE TRAP TRANSPORTER SMALL PERMEASE PROTEIN YIAM"/>
    <property type="match status" value="1"/>
</dbReference>
<comment type="subcellular location">
    <subcellularLocation>
        <location evidence="1">Cell inner membrane</location>
        <topology evidence="1">Multi-pass membrane protein</topology>
    </subcellularLocation>
</comment>
<dbReference type="OrthoDB" id="9815614at2"/>
<dbReference type="InterPro" id="IPR007387">
    <property type="entry name" value="TRAP_DctQ"/>
</dbReference>
<evidence type="ECO:0000256" key="9">
    <source>
        <dbReference type="SAM" id="Phobius"/>
    </source>
</evidence>
<dbReference type="InterPro" id="IPR055348">
    <property type="entry name" value="DctQ"/>
</dbReference>
<gene>
    <name evidence="11" type="ORF">LQ50_15295</name>
</gene>
<evidence type="ECO:0000256" key="6">
    <source>
        <dbReference type="ARBA" id="ARBA00022989"/>
    </source>
</evidence>
<keyword evidence="7 9" id="KW-0472">Membrane</keyword>
<evidence type="ECO:0000313" key="12">
    <source>
        <dbReference type="Proteomes" id="UP000030832"/>
    </source>
</evidence>
<dbReference type="Proteomes" id="UP000030832">
    <property type="component" value="Unassembled WGS sequence"/>
</dbReference>
<keyword evidence="12" id="KW-1185">Reference proteome</keyword>
<dbReference type="GO" id="GO:0022857">
    <property type="term" value="F:transmembrane transporter activity"/>
    <property type="evidence" value="ECO:0007669"/>
    <property type="project" value="TreeGrafter"/>
</dbReference>
<dbReference type="EMBL" id="JRJU01000019">
    <property type="protein sequence ID" value="KHF39423.1"/>
    <property type="molecule type" value="Genomic_DNA"/>
</dbReference>
<feature type="domain" description="Tripartite ATP-independent periplasmic transporters DctQ component" evidence="10">
    <location>
        <begin position="22"/>
        <end position="147"/>
    </location>
</feature>
<evidence type="ECO:0000256" key="5">
    <source>
        <dbReference type="ARBA" id="ARBA00022692"/>
    </source>
</evidence>
<accession>A0A0B0IA70</accession>
<reference evidence="11 12" key="1">
    <citation type="submission" date="2014-09" db="EMBL/GenBank/DDBJ databases">
        <title>Genome sequencing and annotation of Bacillus Okhensis strain Kh10-101T.</title>
        <authorList>
            <person name="Prakash J.S."/>
        </authorList>
    </citation>
    <scope>NUCLEOTIDE SEQUENCE [LARGE SCALE GENOMIC DNA]</scope>
    <source>
        <strain evidence="12">Kh10-101T</strain>
    </source>
</reference>
<evidence type="ECO:0000256" key="1">
    <source>
        <dbReference type="ARBA" id="ARBA00004429"/>
    </source>
</evidence>
<evidence type="ECO:0000313" key="11">
    <source>
        <dbReference type="EMBL" id="KHF39423.1"/>
    </source>
</evidence>
<feature type="transmembrane region" description="Helical" evidence="9">
    <location>
        <begin position="12"/>
        <end position="33"/>
    </location>
</feature>
<organism evidence="11 12">
    <name type="scientific">Halalkalibacter okhensis</name>
    <dbReference type="NCBI Taxonomy" id="333138"/>
    <lineage>
        <taxon>Bacteria</taxon>
        <taxon>Bacillati</taxon>
        <taxon>Bacillota</taxon>
        <taxon>Bacilli</taxon>
        <taxon>Bacillales</taxon>
        <taxon>Bacillaceae</taxon>
        <taxon>Halalkalibacter</taxon>
    </lineage>
</organism>
<dbReference type="PANTHER" id="PTHR35011">
    <property type="entry name" value="2,3-DIKETO-L-GULONATE TRAP TRANSPORTER SMALL PERMEASE PROTEIN YIAM"/>
    <property type="match status" value="1"/>
</dbReference>
<keyword evidence="2" id="KW-0813">Transport</keyword>
<keyword evidence="6 9" id="KW-1133">Transmembrane helix</keyword>
<dbReference type="Pfam" id="PF04290">
    <property type="entry name" value="DctQ"/>
    <property type="match status" value="1"/>
</dbReference>
<protein>
    <submittedName>
        <fullName evidence="11">C4-dicarboxylate ABC transporter permease</fullName>
    </submittedName>
</protein>
<dbReference type="AlphaFoldDB" id="A0A0B0IA70"/>
<feature type="transmembrane region" description="Helical" evidence="9">
    <location>
        <begin position="45"/>
        <end position="62"/>
    </location>
</feature>
<dbReference type="GO" id="GO:0015740">
    <property type="term" value="P:C4-dicarboxylate transport"/>
    <property type="evidence" value="ECO:0007669"/>
    <property type="project" value="TreeGrafter"/>
</dbReference>
<evidence type="ECO:0000256" key="2">
    <source>
        <dbReference type="ARBA" id="ARBA00022448"/>
    </source>
</evidence>
<dbReference type="STRING" id="333138.LQ50_15295"/>
<keyword evidence="4" id="KW-0997">Cell inner membrane</keyword>
<proteinExistence type="inferred from homology"/>
<keyword evidence="5 9" id="KW-0812">Transmembrane</keyword>
<comment type="similarity">
    <text evidence="8">Belongs to the TRAP transporter small permease family.</text>
</comment>
<evidence type="ECO:0000256" key="8">
    <source>
        <dbReference type="ARBA" id="ARBA00038436"/>
    </source>
</evidence>
<evidence type="ECO:0000256" key="3">
    <source>
        <dbReference type="ARBA" id="ARBA00022475"/>
    </source>
</evidence>
<dbReference type="RefSeq" id="WP_034630552.1">
    <property type="nucleotide sequence ID" value="NZ_JRJU01000019.1"/>
</dbReference>
<evidence type="ECO:0000256" key="4">
    <source>
        <dbReference type="ARBA" id="ARBA00022519"/>
    </source>
</evidence>
<dbReference type="eggNOG" id="COG3090">
    <property type="taxonomic scope" value="Bacteria"/>
</dbReference>
<name>A0A0B0IA70_9BACI</name>
<comment type="caution">
    <text evidence="11">The sequence shown here is derived from an EMBL/GenBank/DDBJ whole genome shotgun (WGS) entry which is preliminary data.</text>
</comment>
<keyword evidence="3" id="KW-1003">Cell membrane</keyword>
<feature type="transmembrane region" description="Helical" evidence="9">
    <location>
        <begin position="124"/>
        <end position="142"/>
    </location>
</feature>
<dbReference type="GO" id="GO:0005886">
    <property type="term" value="C:plasma membrane"/>
    <property type="evidence" value="ECO:0007669"/>
    <property type="project" value="UniProtKB-SubCell"/>
</dbReference>
<sequence>MFIKRLEKIQLTLGVTFLTVFFVAVIIQVITRYVGVSVIWTEEVANYSFIWAVFMGAAVMVNRKDHFNFDLLAKKLKGNAKHSLHMVVDGILLLFCAALFFYSLTALTTFWDYKWVSLPSMKMGYVWLSLPVMSITMVIYLLSHITATLKKITAGEATE</sequence>
<evidence type="ECO:0000256" key="7">
    <source>
        <dbReference type="ARBA" id="ARBA00023136"/>
    </source>
</evidence>